<reference evidence="2 3" key="1">
    <citation type="submission" date="2023-06" db="EMBL/GenBank/DDBJ databases">
        <authorList>
            <person name="Oyuntsetseg B."/>
            <person name="Kim S.B."/>
        </authorList>
    </citation>
    <scope>NUCLEOTIDE SEQUENCE [LARGE SCALE GENOMIC DNA]</scope>
    <source>
        <strain evidence="2 3">4-36</strain>
    </source>
</reference>
<feature type="region of interest" description="Disordered" evidence="1">
    <location>
        <begin position="1"/>
        <end position="71"/>
    </location>
</feature>
<dbReference type="EMBL" id="CP127295">
    <property type="protein sequence ID" value="WIX98405.1"/>
    <property type="molecule type" value="Genomic_DNA"/>
</dbReference>
<evidence type="ECO:0000313" key="3">
    <source>
        <dbReference type="Proteomes" id="UP001239397"/>
    </source>
</evidence>
<dbReference type="Proteomes" id="UP001239397">
    <property type="component" value="Chromosome"/>
</dbReference>
<name>A0A9Y2JGW8_9PSEU</name>
<gene>
    <name evidence="2" type="ORF">QRX60_30605</name>
</gene>
<organism evidence="2 3">
    <name type="scientific">Amycolatopsis mongoliensis</name>
    <dbReference type="NCBI Taxonomy" id="715475"/>
    <lineage>
        <taxon>Bacteria</taxon>
        <taxon>Bacillati</taxon>
        <taxon>Actinomycetota</taxon>
        <taxon>Actinomycetes</taxon>
        <taxon>Pseudonocardiales</taxon>
        <taxon>Pseudonocardiaceae</taxon>
        <taxon>Amycolatopsis</taxon>
    </lineage>
</organism>
<keyword evidence="3" id="KW-1185">Reference proteome</keyword>
<evidence type="ECO:0000256" key="1">
    <source>
        <dbReference type="SAM" id="MobiDB-lite"/>
    </source>
</evidence>
<dbReference type="KEGG" id="amog:QRX60_30605"/>
<dbReference type="AlphaFoldDB" id="A0A9Y2JGW8"/>
<evidence type="ECO:0000313" key="2">
    <source>
        <dbReference type="EMBL" id="WIX98405.1"/>
    </source>
</evidence>
<accession>A0A9Y2JGW8</accession>
<feature type="compositionally biased region" description="Basic and acidic residues" evidence="1">
    <location>
        <begin position="1"/>
        <end position="27"/>
    </location>
</feature>
<proteinExistence type="predicted"/>
<sequence>MVTSGRDKTMSKHDERMLRRARADADSAHMLADFAHTSAQDAAAKARRARASKPQRPSGAGPYGLPRSWPGQRITTMNPYDLLGALRPGDFKATQDSAQQHEAKARHNQALAQAYERTARRAEPSALPDARDWLADLTGSRLHGPGTGGVQQAVSNYRSAAEKWKAAGHEWSKAALVWQIGA</sequence>
<dbReference type="RefSeq" id="WP_285994890.1">
    <property type="nucleotide sequence ID" value="NZ_CP127295.1"/>
</dbReference>
<protein>
    <submittedName>
        <fullName evidence="2">Uncharacterized protein</fullName>
    </submittedName>
</protein>